<organism evidence="1 2">
    <name type="scientific">Rhynocoris fuscipes</name>
    <dbReference type="NCBI Taxonomy" id="488301"/>
    <lineage>
        <taxon>Eukaryota</taxon>
        <taxon>Metazoa</taxon>
        <taxon>Ecdysozoa</taxon>
        <taxon>Arthropoda</taxon>
        <taxon>Hexapoda</taxon>
        <taxon>Insecta</taxon>
        <taxon>Pterygota</taxon>
        <taxon>Neoptera</taxon>
        <taxon>Paraneoptera</taxon>
        <taxon>Hemiptera</taxon>
        <taxon>Heteroptera</taxon>
        <taxon>Panheteroptera</taxon>
        <taxon>Cimicomorpha</taxon>
        <taxon>Reduviidae</taxon>
        <taxon>Harpactorinae</taxon>
        <taxon>Harpactorini</taxon>
        <taxon>Rhynocoris</taxon>
    </lineage>
</organism>
<accession>A0AAW1D358</accession>
<keyword evidence="2" id="KW-1185">Reference proteome</keyword>
<evidence type="ECO:0000313" key="1">
    <source>
        <dbReference type="EMBL" id="KAK9504962.1"/>
    </source>
</evidence>
<dbReference type="EMBL" id="JAPXFL010000006">
    <property type="protein sequence ID" value="KAK9504962.1"/>
    <property type="molecule type" value="Genomic_DNA"/>
</dbReference>
<sequence>MCTRKSCVGHHRFFKHKLSKVRNLTFSLNVYSQRSHNTFKFICSYVNRMRHVSF</sequence>
<dbReference type="AlphaFoldDB" id="A0AAW1D358"/>
<dbReference type="Proteomes" id="UP001461498">
    <property type="component" value="Unassembled WGS sequence"/>
</dbReference>
<proteinExistence type="predicted"/>
<reference evidence="1 2" key="1">
    <citation type="submission" date="2022-12" db="EMBL/GenBank/DDBJ databases">
        <title>Chromosome-level genome assembly of true bugs.</title>
        <authorList>
            <person name="Ma L."/>
            <person name="Li H."/>
        </authorList>
    </citation>
    <scope>NUCLEOTIDE SEQUENCE [LARGE SCALE GENOMIC DNA]</scope>
    <source>
        <strain evidence="1">Lab_2022b</strain>
    </source>
</reference>
<protein>
    <submittedName>
        <fullName evidence="1">Uncharacterized protein</fullName>
    </submittedName>
</protein>
<comment type="caution">
    <text evidence="1">The sequence shown here is derived from an EMBL/GenBank/DDBJ whole genome shotgun (WGS) entry which is preliminary data.</text>
</comment>
<evidence type="ECO:0000313" key="2">
    <source>
        <dbReference type="Proteomes" id="UP001461498"/>
    </source>
</evidence>
<name>A0AAW1D358_9HEMI</name>
<gene>
    <name evidence="1" type="ORF">O3M35_009128</name>
</gene>